<dbReference type="PANTHER" id="PTHR23150:SF19">
    <property type="entry name" value="FORMYLGLYCINE-GENERATING ENZYME"/>
    <property type="match status" value="1"/>
</dbReference>
<gene>
    <name evidence="2" type="primary">pkn1_3</name>
    <name evidence="2" type="ORF">SIID45300_01709</name>
</gene>
<dbReference type="Pfam" id="PF03781">
    <property type="entry name" value="FGE-sulfatase"/>
    <property type="match status" value="1"/>
</dbReference>
<reference evidence="2 3" key="2">
    <citation type="submission" date="2024-09" db="EMBL/GenBank/DDBJ databases">
        <title>Draft genome sequence of Candidatus Magnetaquicoccaceae bacterium FCR-1.</title>
        <authorList>
            <person name="Shimoshige H."/>
            <person name="Shimamura S."/>
            <person name="Taoka A."/>
            <person name="Kobayashi H."/>
            <person name="Maekawa T."/>
        </authorList>
    </citation>
    <scope>NUCLEOTIDE SEQUENCE [LARGE SCALE GENOMIC DNA]</scope>
    <source>
        <strain evidence="2 3">FCR-1</strain>
    </source>
</reference>
<accession>A0ABQ0C917</accession>
<dbReference type="EC" id="2.7.11.1" evidence="2"/>
<protein>
    <submittedName>
        <fullName evidence="2">Serine/threonine-protein kinase Pkn1</fullName>
        <ecNumber evidence="2">2.7.11.1</ecNumber>
    </submittedName>
</protein>
<evidence type="ECO:0000313" key="2">
    <source>
        <dbReference type="EMBL" id="GAB0057382.1"/>
    </source>
</evidence>
<evidence type="ECO:0000313" key="3">
    <source>
        <dbReference type="Proteomes" id="UP001628193"/>
    </source>
</evidence>
<comment type="caution">
    <text evidence="2">The sequence shown here is derived from an EMBL/GenBank/DDBJ whole genome shotgun (WGS) entry which is preliminary data.</text>
</comment>
<name>A0ABQ0C917_9PROT</name>
<dbReference type="Proteomes" id="UP001628193">
    <property type="component" value="Unassembled WGS sequence"/>
</dbReference>
<keyword evidence="2" id="KW-0808">Transferase</keyword>
<dbReference type="EMBL" id="BAAFGK010000004">
    <property type="protein sequence ID" value="GAB0057382.1"/>
    <property type="molecule type" value="Genomic_DNA"/>
</dbReference>
<dbReference type="Gene3D" id="3.90.1580.10">
    <property type="entry name" value="paralog of FGE (formylglycine-generating enzyme)"/>
    <property type="match status" value="1"/>
</dbReference>
<dbReference type="InterPro" id="IPR016187">
    <property type="entry name" value="CTDL_fold"/>
</dbReference>
<reference evidence="2 3" key="1">
    <citation type="submission" date="2024-05" db="EMBL/GenBank/DDBJ databases">
        <authorList>
            <consortium name="Candidatus Magnetaquicoccaceae bacterium FCR-1 genome sequencing consortium"/>
            <person name="Shimoshige H."/>
            <person name="Shimamura S."/>
            <person name="Taoka A."/>
            <person name="Kobayashi H."/>
            <person name="Maekawa T."/>
        </authorList>
    </citation>
    <scope>NUCLEOTIDE SEQUENCE [LARGE SCALE GENOMIC DNA]</scope>
    <source>
        <strain evidence="2 3">FCR-1</strain>
    </source>
</reference>
<dbReference type="GO" id="GO:0004674">
    <property type="term" value="F:protein serine/threonine kinase activity"/>
    <property type="evidence" value="ECO:0007669"/>
    <property type="project" value="UniProtKB-EC"/>
</dbReference>
<sequence>MWKRFGLAGMVWVAALACGWAEVVETRDEPQPAWREPRTDLPFVHIPAGCFEMGSAEPVLGAAPIHRVCLHGFWMGRHEVTNGAYAACVADQACQPPERRDSGINEHFRTGNEDHYERFGMALDAPDHPVVGVSLVDARAFAAWLSAQGEHHYRLPTEAEWEYACRAGAGDQPVGEAESLDGVGWFRHNSDGRPHAVGGKQANGFGLYDMRGNVWEWVLDHFDRGAYAHHADHSPLFVKEDLFHVTRGGSWSSVPVHLHCAFRGVGEERDRDDNLGFRLVREE</sequence>
<dbReference type="RefSeq" id="WP_420905073.1">
    <property type="nucleotide sequence ID" value="NZ_BAAFGK010000004.1"/>
</dbReference>
<dbReference type="PANTHER" id="PTHR23150">
    <property type="entry name" value="SULFATASE MODIFYING FACTOR 1, 2"/>
    <property type="match status" value="1"/>
</dbReference>
<dbReference type="InterPro" id="IPR042095">
    <property type="entry name" value="SUMF_sf"/>
</dbReference>
<organism evidence="2 3">
    <name type="scientific">Candidatus Magnetaquiglobus chichijimensis</name>
    <dbReference type="NCBI Taxonomy" id="3141448"/>
    <lineage>
        <taxon>Bacteria</taxon>
        <taxon>Pseudomonadati</taxon>
        <taxon>Pseudomonadota</taxon>
        <taxon>Magnetococcia</taxon>
        <taxon>Magnetococcales</taxon>
        <taxon>Candidatus Magnetaquicoccaceae</taxon>
        <taxon>Candidatus Magnetaquiglobus</taxon>
    </lineage>
</organism>
<dbReference type="InterPro" id="IPR051043">
    <property type="entry name" value="Sulfatase_Mod_Factor_Kinase"/>
</dbReference>
<proteinExistence type="predicted"/>
<dbReference type="InterPro" id="IPR005532">
    <property type="entry name" value="SUMF_dom"/>
</dbReference>
<feature type="domain" description="Sulfatase-modifying factor enzyme-like" evidence="1">
    <location>
        <begin position="43"/>
        <end position="281"/>
    </location>
</feature>
<keyword evidence="2" id="KW-0418">Kinase</keyword>
<dbReference type="PROSITE" id="PS51257">
    <property type="entry name" value="PROKAR_LIPOPROTEIN"/>
    <property type="match status" value="1"/>
</dbReference>
<dbReference type="SUPFAM" id="SSF56436">
    <property type="entry name" value="C-type lectin-like"/>
    <property type="match status" value="1"/>
</dbReference>
<evidence type="ECO:0000259" key="1">
    <source>
        <dbReference type="Pfam" id="PF03781"/>
    </source>
</evidence>
<keyword evidence="3" id="KW-1185">Reference proteome</keyword>